<dbReference type="EC" id="2.7.11.1" evidence="2"/>
<evidence type="ECO:0000256" key="1">
    <source>
        <dbReference type="ARBA" id="ARBA00004251"/>
    </source>
</evidence>
<feature type="binding site" evidence="17">
    <location>
        <position position="531"/>
    </location>
    <ligand>
        <name>ATP</name>
        <dbReference type="ChEBI" id="CHEBI:30616"/>
    </ligand>
</feature>
<dbReference type="InterPro" id="IPR008271">
    <property type="entry name" value="Ser/Thr_kinase_AS"/>
</dbReference>
<evidence type="ECO:0000259" key="20">
    <source>
        <dbReference type="PROSITE" id="PS50011"/>
    </source>
</evidence>
<protein>
    <recommendedName>
        <fullName evidence="2">non-specific serine/threonine protein kinase</fullName>
        <ecNumber evidence="2">2.7.11.1</ecNumber>
    </recommendedName>
</protein>
<dbReference type="InterPro" id="IPR017441">
    <property type="entry name" value="Protein_kinase_ATP_BS"/>
</dbReference>
<dbReference type="PROSITE" id="PS00108">
    <property type="entry name" value="PROTEIN_KINASE_ST"/>
    <property type="match status" value="1"/>
</dbReference>
<dbReference type="Gene3D" id="1.10.510.10">
    <property type="entry name" value="Transferase(Phosphotransferase) domain 1"/>
    <property type="match status" value="1"/>
</dbReference>
<evidence type="ECO:0000256" key="4">
    <source>
        <dbReference type="ARBA" id="ARBA00022527"/>
    </source>
</evidence>
<keyword evidence="12 18" id="KW-0472">Membrane</keyword>
<dbReference type="FunFam" id="2.60.120.430:FF:000003">
    <property type="entry name" value="FERONIA receptor-like kinase"/>
    <property type="match status" value="1"/>
</dbReference>
<keyword evidence="5" id="KW-0808">Transferase</keyword>
<dbReference type="InterPro" id="IPR011009">
    <property type="entry name" value="Kinase-like_dom_sf"/>
</dbReference>
<dbReference type="InterPro" id="IPR045272">
    <property type="entry name" value="ANXUR1/2-like"/>
</dbReference>
<evidence type="ECO:0000256" key="7">
    <source>
        <dbReference type="ARBA" id="ARBA00022729"/>
    </source>
</evidence>
<comment type="catalytic activity">
    <reaction evidence="16">
        <text>L-seryl-[protein] + ATP = O-phospho-L-seryl-[protein] + ADP + H(+)</text>
        <dbReference type="Rhea" id="RHEA:17989"/>
        <dbReference type="Rhea" id="RHEA-COMP:9863"/>
        <dbReference type="Rhea" id="RHEA-COMP:11604"/>
        <dbReference type="ChEBI" id="CHEBI:15378"/>
        <dbReference type="ChEBI" id="CHEBI:29999"/>
        <dbReference type="ChEBI" id="CHEBI:30616"/>
        <dbReference type="ChEBI" id="CHEBI:83421"/>
        <dbReference type="ChEBI" id="CHEBI:456216"/>
        <dbReference type="EC" id="2.7.11.1"/>
    </reaction>
</comment>
<evidence type="ECO:0000256" key="17">
    <source>
        <dbReference type="PROSITE-ProRule" id="PRU10141"/>
    </source>
</evidence>
<dbReference type="GO" id="GO:0005524">
    <property type="term" value="F:ATP binding"/>
    <property type="evidence" value="ECO:0007669"/>
    <property type="project" value="UniProtKB-UniRule"/>
</dbReference>
<evidence type="ECO:0000256" key="8">
    <source>
        <dbReference type="ARBA" id="ARBA00022741"/>
    </source>
</evidence>
<evidence type="ECO:0000256" key="10">
    <source>
        <dbReference type="ARBA" id="ARBA00022840"/>
    </source>
</evidence>
<keyword evidence="4" id="KW-0723">Serine/threonine-protein kinase</keyword>
<dbReference type="FunFam" id="3.30.200.20:FF:000039">
    <property type="entry name" value="receptor-like protein kinase FERONIA"/>
    <property type="match status" value="1"/>
</dbReference>
<comment type="subcellular location">
    <subcellularLocation>
        <location evidence="1">Cell membrane</location>
        <topology evidence="1">Single-pass type I membrane protein</topology>
    </subcellularLocation>
</comment>
<evidence type="ECO:0000256" key="12">
    <source>
        <dbReference type="ARBA" id="ARBA00023136"/>
    </source>
</evidence>
<evidence type="ECO:0000256" key="18">
    <source>
        <dbReference type="SAM" id="Phobius"/>
    </source>
</evidence>
<sequence>MKIHRRNQTWLLLLLLLIAITTSIDPTYAQNSTTYIPAKKIFLNCGASSNQLSPDGISWEGDVGSSYAPGIQKTVSATASNRNFSVPRVPYMTARIFHSRYTYSFPVTPGRKFVRLHFYPSSYTDPDFNPSNSYFSASVGSYTLLNNFSALLTAQATNSEYVTREFSINILSSILNLTFTPSSSNKSAFAFVNGIEIVPTPQIFGDFNNFSKTNDMTVPQFIALETTDKTAFETVVRLNVGGQTVSAIDDSGGLYREWKDDSIYIYGTAMGVTYPRDPNVTIDYPDTTPAYVAPPSVYSTARSMGPNPSVNLNYNLTWIVTVDPGFYYLVRLHFCEITYPITKINMRVFDVFINNHAALNAFDVIRGGGFRVPIYRDFIVLLPNTSATQDIWIALHPNISSKPVLHDAELNGLEIFKLNDSNGNLGRSNPPKKVKQRNQKHIPLATEIGVPAAALFILLLVFIVFMVLRRCRQDSSDASLPSSSNQGRLFSISEIKTATKDFSDSLVIGVGGFGKVYRGQINGGSTCVAIKRGNRLSNQGEREFRTEIDMLSKLRHRHLVSLIGYCSENDEMILVYDYMVNGTLRDHLYNTQNPPLSWKQRLEVCIGAARGFHYLHTGAKPGIIHRDIKTTNILLDDKWVAKVSDFGLSKAAPELDCTHVSTAVKGTFGYLDPEYYRKQRLTEKTDVYSFGVVLFEVLCGRPALDRSIPEEQVILADWALHCKQNGTIDQIIDPNLKDDISQDSLEKFVEIAEKCLADQGIERPSMGDVLWNLEVALHLHDPIIRYEGMINSYVVNQDSVFSELRSPRGR</sequence>
<evidence type="ECO:0000256" key="13">
    <source>
        <dbReference type="ARBA" id="ARBA00023180"/>
    </source>
</evidence>
<comment type="caution">
    <text evidence="21">The sequence shown here is derived from an EMBL/GenBank/DDBJ whole genome shotgun (WGS) entry which is preliminary data.</text>
</comment>
<evidence type="ECO:0000256" key="5">
    <source>
        <dbReference type="ARBA" id="ARBA00022679"/>
    </source>
</evidence>
<keyword evidence="10 17" id="KW-0067">ATP-binding</keyword>
<dbReference type="InterPro" id="IPR001245">
    <property type="entry name" value="Ser-Thr/Tyr_kinase_cat_dom"/>
</dbReference>
<feature type="signal peptide" evidence="19">
    <location>
        <begin position="1"/>
        <end position="23"/>
    </location>
</feature>
<keyword evidence="8 17" id="KW-0547">Nucleotide-binding</keyword>
<gene>
    <name evidence="21" type="primary">FER</name>
    <name evidence="21" type="ORF">QJS10_CPB21g01809</name>
</gene>
<dbReference type="FunFam" id="2.60.120.430:FF:000007">
    <property type="entry name" value="FERONIA receptor-like kinase"/>
    <property type="match status" value="1"/>
</dbReference>
<dbReference type="AlphaFoldDB" id="A0AAV9C3D1"/>
<dbReference type="EMBL" id="JAUJYO010000021">
    <property type="protein sequence ID" value="KAK1283227.1"/>
    <property type="molecule type" value="Genomic_DNA"/>
</dbReference>
<dbReference type="SMART" id="SM00220">
    <property type="entry name" value="S_TKc"/>
    <property type="match status" value="1"/>
</dbReference>
<evidence type="ECO:0000256" key="15">
    <source>
        <dbReference type="ARBA" id="ARBA00047899"/>
    </source>
</evidence>
<keyword evidence="3" id="KW-1003">Cell membrane</keyword>
<evidence type="ECO:0000256" key="19">
    <source>
        <dbReference type="SAM" id="SignalP"/>
    </source>
</evidence>
<keyword evidence="11 18" id="KW-1133">Transmembrane helix</keyword>
<organism evidence="21 22">
    <name type="scientific">Acorus calamus</name>
    <name type="common">Sweet flag</name>
    <dbReference type="NCBI Taxonomy" id="4465"/>
    <lineage>
        <taxon>Eukaryota</taxon>
        <taxon>Viridiplantae</taxon>
        <taxon>Streptophyta</taxon>
        <taxon>Embryophyta</taxon>
        <taxon>Tracheophyta</taxon>
        <taxon>Spermatophyta</taxon>
        <taxon>Magnoliopsida</taxon>
        <taxon>Liliopsida</taxon>
        <taxon>Acoraceae</taxon>
        <taxon>Acorus</taxon>
    </lineage>
</organism>
<proteinExistence type="predicted"/>
<dbReference type="PROSITE" id="PS50011">
    <property type="entry name" value="PROTEIN_KINASE_DOM"/>
    <property type="match status" value="1"/>
</dbReference>
<evidence type="ECO:0000256" key="16">
    <source>
        <dbReference type="ARBA" id="ARBA00048679"/>
    </source>
</evidence>
<keyword evidence="9 21" id="KW-0418">Kinase</keyword>
<feature type="domain" description="Protein kinase" evidence="20">
    <location>
        <begin position="502"/>
        <end position="784"/>
    </location>
</feature>
<dbReference type="GO" id="GO:0004674">
    <property type="term" value="F:protein serine/threonine kinase activity"/>
    <property type="evidence" value="ECO:0007669"/>
    <property type="project" value="UniProtKB-KW"/>
</dbReference>
<dbReference type="GO" id="GO:0004714">
    <property type="term" value="F:transmembrane receptor protein tyrosine kinase activity"/>
    <property type="evidence" value="ECO:0007669"/>
    <property type="project" value="InterPro"/>
</dbReference>
<evidence type="ECO:0000256" key="3">
    <source>
        <dbReference type="ARBA" id="ARBA00022475"/>
    </source>
</evidence>
<keyword evidence="13" id="KW-0325">Glycoprotein</keyword>
<name>A0AAV9C3D1_ACOCL</name>
<dbReference type="Gene3D" id="2.60.120.430">
    <property type="entry name" value="Galactose-binding lectin"/>
    <property type="match status" value="2"/>
</dbReference>
<keyword evidence="7 19" id="KW-0732">Signal</keyword>
<dbReference type="GO" id="GO:0005886">
    <property type="term" value="C:plasma membrane"/>
    <property type="evidence" value="ECO:0007669"/>
    <property type="project" value="UniProtKB-SubCell"/>
</dbReference>
<evidence type="ECO:0000256" key="11">
    <source>
        <dbReference type="ARBA" id="ARBA00022989"/>
    </source>
</evidence>
<dbReference type="Gene3D" id="3.30.200.20">
    <property type="entry name" value="Phosphorylase Kinase, domain 1"/>
    <property type="match status" value="1"/>
</dbReference>
<evidence type="ECO:0000313" key="21">
    <source>
        <dbReference type="EMBL" id="KAK1283227.1"/>
    </source>
</evidence>
<dbReference type="InterPro" id="IPR024788">
    <property type="entry name" value="Malectin-like_Carb-bd_dom"/>
</dbReference>
<dbReference type="PANTHER" id="PTHR34590:SF5">
    <property type="entry name" value="OS04G0586500 PROTEIN"/>
    <property type="match status" value="1"/>
</dbReference>
<comment type="catalytic activity">
    <reaction evidence="15">
        <text>L-threonyl-[protein] + ATP = O-phospho-L-threonyl-[protein] + ADP + H(+)</text>
        <dbReference type="Rhea" id="RHEA:46608"/>
        <dbReference type="Rhea" id="RHEA-COMP:11060"/>
        <dbReference type="Rhea" id="RHEA-COMP:11605"/>
        <dbReference type="ChEBI" id="CHEBI:15378"/>
        <dbReference type="ChEBI" id="CHEBI:30013"/>
        <dbReference type="ChEBI" id="CHEBI:30616"/>
        <dbReference type="ChEBI" id="CHEBI:61977"/>
        <dbReference type="ChEBI" id="CHEBI:456216"/>
        <dbReference type="EC" id="2.7.11.1"/>
    </reaction>
</comment>
<reference evidence="21" key="2">
    <citation type="submission" date="2023-06" db="EMBL/GenBank/DDBJ databases">
        <authorList>
            <person name="Ma L."/>
            <person name="Liu K.-W."/>
            <person name="Li Z."/>
            <person name="Hsiao Y.-Y."/>
            <person name="Qi Y."/>
            <person name="Fu T."/>
            <person name="Tang G."/>
            <person name="Zhang D."/>
            <person name="Sun W.-H."/>
            <person name="Liu D.-K."/>
            <person name="Li Y."/>
            <person name="Chen G.-Z."/>
            <person name="Liu X.-D."/>
            <person name="Liao X.-Y."/>
            <person name="Jiang Y.-T."/>
            <person name="Yu X."/>
            <person name="Hao Y."/>
            <person name="Huang J."/>
            <person name="Zhao X.-W."/>
            <person name="Ke S."/>
            <person name="Chen Y.-Y."/>
            <person name="Wu W.-L."/>
            <person name="Hsu J.-L."/>
            <person name="Lin Y.-F."/>
            <person name="Huang M.-D."/>
            <person name="Li C.-Y."/>
            <person name="Huang L."/>
            <person name="Wang Z.-W."/>
            <person name="Zhao X."/>
            <person name="Zhong W.-Y."/>
            <person name="Peng D.-H."/>
            <person name="Ahmad S."/>
            <person name="Lan S."/>
            <person name="Zhang J.-S."/>
            <person name="Tsai W.-C."/>
            <person name="Van De Peer Y."/>
            <person name="Liu Z.-J."/>
        </authorList>
    </citation>
    <scope>NUCLEOTIDE SEQUENCE</scope>
    <source>
        <strain evidence="21">CP</strain>
        <tissue evidence="21">Leaves</tissue>
    </source>
</reference>
<dbReference type="Pfam" id="PF12819">
    <property type="entry name" value="Malectin_like"/>
    <property type="match status" value="1"/>
</dbReference>
<keyword evidence="6 18" id="KW-0812">Transmembrane</keyword>
<evidence type="ECO:0000256" key="9">
    <source>
        <dbReference type="ARBA" id="ARBA00022777"/>
    </source>
</evidence>
<dbReference type="SUPFAM" id="SSF56112">
    <property type="entry name" value="Protein kinase-like (PK-like)"/>
    <property type="match status" value="1"/>
</dbReference>
<feature type="chain" id="PRO_5043687190" description="non-specific serine/threonine protein kinase" evidence="19">
    <location>
        <begin position="24"/>
        <end position="810"/>
    </location>
</feature>
<dbReference type="InterPro" id="IPR000719">
    <property type="entry name" value="Prot_kinase_dom"/>
</dbReference>
<dbReference type="FunFam" id="1.10.510.10:FF:000058">
    <property type="entry name" value="Receptor-like protein kinase FERONIA"/>
    <property type="match status" value="1"/>
</dbReference>
<dbReference type="Proteomes" id="UP001180020">
    <property type="component" value="Unassembled WGS sequence"/>
</dbReference>
<dbReference type="CDD" id="cd14066">
    <property type="entry name" value="STKc_IRAK"/>
    <property type="match status" value="1"/>
</dbReference>
<keyword evidence="14" id="KW-0278">Fertilization</keyword>
<keyword evidence="21" id="KW-0675">Receptor</keyword>
<evidence type="ECO:0000313" key="22">
    <source>
        <dbReference type="Proteomes" id="UP001180020"/>
    </source>
</evidence>
<feature type="transmembrane region" description="Helical" evidence="18">
    <location>
        <begin position="448"/>
        <end position="468"/>
    </location>
</feature>
<dbReference type="PROSITE" id="PS00107">
    <property type="entry name" value="PROTEIN_KINASE_ATP"/>
    <property type="match status" value="1"/>
</dbReference>
<evidence type="ECO:0000256" key="2">
    <source>
        <dbReference type="ARBA" id="ARBA00012513"/>
    </source>
</evidence>
<evidence type="ECO:0000256" key="14">
    <source>
        <dbReference type="ARBA" id="ARBA00023279"/>
    </source>
</evidence>
<evidence type="ECO:0000256" key="6">
    <source>
        <dbReference type="ARBA" id="ARBA00022692"/>
    </source>
</evidence>
<reference evidence="21" key="1">
    <citation type="journal article" date="2023" name="Nat. Commun.">
        <title>Diploid and tetraploid genomes of Acorus and the evolution of monocots.</title>
        <authorList>
            <person name="Ma L."/>
            <person name="Liu K.W."/>
            <person name="Li Z."/>
            <person name="Hsiao Y.Y."/>
            <person name="Qi Y."/>
            <person name="Fu T."/>
            <person name="Tang G.D."/>
            <person name="Zhang D."/>
            <person name="Sun W.H."/>
            <person name="Liu D.K."/>
            <person name="Li Y."/>
            <person name="Chen G.Z."/>
            <person name="Liu X.D."/>
            <person name="Liao X.Y."/>
            <person name="Jiang Y.T."/>
            <person name="Yu X."/>
            <person name="Hao Y."/>
            <person name="Huang J."/>
            <person name="Zhao X.W."/>
            <person name="Ke S."/>
            <person name="Chen Y.Y."/>
            <person name="Wu W.L."/>
            <person name="Hsu J.L."/>
            <person name="Lin Y.F."/>
            <person name="Huang M.D."/>
            <person name="Li C.Y."/>
            <person name="Huang L."/>
            <person name="Wang Z.W."/>
            <person name="Zhao X."/>
            <person name="Zhong W.Y."/>
            <person name="Peng D.H."/>
            <person name="Ahmad S."/>
            <person name="Lan S."/>
            <person name="Zhang J.S."/>
            <person name="Tsai W.C."/>
            <person name="Van de Peer Y."/>
            <person name="Liu Z.J."/>
        </authorList>
    </citation>
    <scope>NUCLEOTIDE SEQUENCE</scope>
    <source>
        <strain evidence="21">CP</strain>
    </source>
</reference>
<dbReference type="PANTHER" id="PTHR34590">
    <property type="entry name" value="OS03G0124300 PROTEIN-RELATED"/>
    <property type="match status" value="1"/>
</dbReference>
<dbReference type="Pfam" id="PF07714">
    <property type="entry name" value="PK_Tyr_Ser-Thr"/>
    <property type="match status" value="1"/>
</dbReference>
<keyword evidence="22" id="KW-1185">Reference proteome</keyword>
<accession>A0AAV9C3D1</accession>